<accession>A0A1I7YE31</accession>
<name>A0A1I7YE31_9BILA</name>
<protein>
    <submittedName>
        <fullName evidence="2">Uncharacterized protein</fullName>
    </submittedName>
</protein>
<organism evidence="1 2">
    <name type="scientific">Steinernema glaseri</name>
    <dbReference type="NCBI Taxonomy" id="37863"/>
    <lineage>
        <taxon>Eukaryota</taxon>
        <taxon>Metazoa</taxon>
        <taxon>Ecdysozoa</taxon>
        <taxon>Nematoda</taxon>
        <taxon>Chromadorea</taxon>
        <taxon>Rhabditida</taxon>
        <taxon>Tylenchina</taxon>
        <taxon>Panagrolaimomorpha</taxon>
        <taxon>Strongyloidoidea</taxon>
        <taxon>Steinernematidae</taxon>
        <taxon>Steinernema</taxon>
    </lineage>
</organism>
<evidence type="ECO:0000313" key="2">
    <source>
        <dbReference type="WBParaSite" id="L893_g1542.t1"/>
    </source>
</evidence>
<dbReference type="AlphaFoldDB" id="A0A1I7YE31"/>
<evidence type="ECO:0000313" key="1">
    <source>
        <dbReference type="Proteomes" id="UP000095287"/>
    </source>
</evidence>
<sequence length="192" mass="21605">MNSNKRAYLQSRLSPCITIYYVMNTHYLVSESLWETESEQWEFTSFLPCAQHESSKVAHPRDKYSFFTLRSSPKPYPSDIFTLLIPHWSRGKFAILTRPLGLSSLLCLYSQLRFTDRKATYTEGGRINPAVILSALSLPTTALFGGCQVLSSDKANNIGPNTRVLAKQRFARTHSLNSLALSSPQLNSLRGP</sequence>
<proteinExistence type="predicted"/>
<dbReference type="WBParaSite" id="L893_g1542.t1">
    <property type="protein sequence ID" value="L893_g1542.t1"/>
    <property type="gene ID" value="L893_g1542"/>
</dbReference>
<keyword evidence="1" id="KW-1185">Reference proteome</keyword>
<reference evidence="2" key="1">
    <citation type="submission" date="2016-11" db="UniProtKB">
        <authorList>
            <consortium name="WormBaseParasite"/>
        </authorList>
    </citation>
    <scope>IDENTIFICATION</scope>
</reference>
<dbReference type="Proteomes" id="UP000095287">
    <property type="component" value="Unplaced"/>
</dbReference>